<dbReference type="Proteomes" id="UP000007129">
    <property type="component" value="Unassembled WGS sequence"/>
</dbReference>
<dbReference type="InParanoid" id="K2RH37"/>
<dbReference type="VEuPathDB" id="FungiDB:MPH_00786"/>
<reference evidence="2 3" key="1">
    <citation type="journal article" date="2012" name="BMC Genomics">
        <title>Tools to kill: Genome of one of the most destructive plant pathogenic fungi Macrophomina phaseolina.</title>
        <authorList>
            <person name="Islam M.S."/>
            <person name="Haque M.S."/>
            <person name="Islam M.M."/>
            <person name="Emdad E.M."/>
            <person name="Halim A."/>
            <person name="Hossen Q.M.M."/>
            <person name="Hossain M.Z."/>
            <person name="Ahmed B."/>
            <person name="Rahim S."/>
            <person name="Rahman M.S."/>
            <person name="Alam M.M."/>
            <person name="Hou S."/>
            <person name="Wan X."/>
            <person name="Saito J.A."/>
            <person name="Alam M."/>
        </authorList>
    </citation>
    <scope>NUCLEOTIDE SEQUENCE [LARGE SCALE GENOMIC DNA]</scope>
    <source>
        <strain evidence="2 3">MS6</strain>
    </source>
</reference>
<evidence type="ECO:0000313" key="2">
    <source>
        <dbReference type="EMBL" id="EKG21866.1"/>
    </source>
</evidence>
<evidence type="ECO:0000313" key="3">
    <source>
        <dbReference type="Proteomes" id="UP000007129"/>
    </source>
</evidence>
<proteinExistence type="predicted"/>
<dbReference type="AlphaFoldDB" id="K2RH37"/>
<feature type="region of interest" description="Disordered" evidence="1">
    <location>
        <begin position="1"/>
        <end position="20"/>
    </location>
</feature>
<protein>
    <submittedName>
        <fullName evidence="2">Uncharacterized protein</fullName>
    </submittedName>
</protein>
<accession>K2RH37</accession>
<sequence>MSFPFRTCIPSSSDPTRQEARSIPWLERRTLRRSGEGAKKTADGIWHRLSLKETNLVPFHCRERRNDTFEHRLLVPGNESSRMLGEVFSRLSYIMSSTTSYINQQPGIRPTRPEKLFWTGNHFTQAVPLPWLPSKEVFMSSQNFRLS</sequence>
<evidence type="ECO:0000256" key="1">
    <source>
        <dbReference type="SAM" id="MobiDB-lite"/>
    </source>
</evidence>
<comment type="caution">
    <text evidence="2">The sequence shown here is derived from an EMBL/GenBank/DDBJ whole genome shotgun (WGS) entry which is preliminary data.</text>
</comment>
<dbReference type="HOGENOM" id="CLU_1768436_0_0_1"/>
<dbReference type="EMBL" id="AHHD01000035">
    <property type="protein sequence ID" value="EKG21866.1"/>
    <property type="molecule type" value="Genomic_DNA"/>
</dbReference>
<gene>
    <name evidence="2" type="ORF">MPH_00786</name>
</gene>
<name>K2RH37_MACPH</name>
<organism evidence="2 3">
    <name type="scientific">Macrophomina phaseolina (strain MS6)</name>
    <name type="common">Charcoal rot fungus</name>
    <dbReference type="NCBI Taxonomy" id="1126212"/>
    <lineage>
        <taxon>Eukaryota</taxon>
        <taxon>Fungi</taxon>
        <taxon>Dikarya</taxon>
        <taxon>Ascomycota</taxon>
        <taxon>Pezizomycotina</taxon>
        <taxon>Dothideomycetes</taxon>
        <taxon>Dothideomycetes incertae sedis</taxon>
        <taxon>Botryosphaeriales</taxon>
        <taxon>Botryosphaeriaceae</taxon>
        <taxon>Macrophomina</taxon>
    </lineage>
</organism>